<evidence type="ECO:0000256" key="7">
    <source>
        <dbReference type="RuleBase" id="RU000492"/>
    </source>
</evidence>
<keyword evidence="3 7" id="KW-0347">Helicase</keyword>
<dbReference type="InterPro" id="IPR014001">
    <property type="entry name" value="Helicase_ATP-bd"/>
</dbReference>
<dbReference type="InterPro" id="IPR011545">
    <property type="entry name" value="DEAD/DEAH_box_helicase_dom"/>
</dbReference>
<name>A0A1K2HF07_9NEIS</name>
<sequence>MSFASLGLPAPLLNALSSQGLLQPTPVQAAAIPAALQGRDVLAQAPTGSGKTLAFGLPLLAQYQAKSTRQPAALVLLPTRELAAQVGEQLHALALAQGSKLKLVVAYGGVAINPQLMALRGGADIVVATPGRLLDLVEHNGLALGRLQTLVLDEADRLLDMGFAAELQRILALLPAQRQTLLFSATFPDDVNTLAAQWLRDPLRIQVAGADQVAPAITQRTMLVDEERRTALLIQLLKQEDWAQLLVFIGTHRLADKLAVRLQQAGISAAALHGELSQGRRSQTLAGFKAGHLRVLLATDVAARGIDIAELPAVLNYDLPRSATDYQHRIGRTGRAGASGLAISFVTPASEAHFRLIEKRQGQRVARETLEGFAPQAPAPLNAAGQHDGKGGIKGKRMSKKDKLRAAAAQAAGTAGQDDGE</sequence>
<evidence type="ECO:0000256" key="5">
    <source>
        <dbReference type="ARBA" id="ARBA00038437"/>
    </source>
</evidence>
<dbReference type="SMART" id="SM00490">
    <property type="entry name" value="HELICc"/>
    <property type="match status" value="1"/>
</dbReference>
<keyword evidence="1 7" id="KW-0547">Nucleotide-binding</keyword>
<dbReference type="CDD" id="cd00268">
    <property type="entry name" value="DEADc"/>
    <property type="match status" value="1"/>
</dbReference>
<dbReference type="PANTHER" id="PTHR47959">
    <property type="entry name" value="ATP-DEPENDENT RNA HELICASE RHLE-RELATED"/>
    <property type="match status" value="1"/>
</dbReference>
<dbReference type="PROSITE" id="PS51195">
    <property type="entry name" value="Q_MOTIF"/>
    <property type="match status" value="1"/>
</dbReference>
<evidence type="ECO:0000259" key="9">
    <source>
        <dbReference type="PROSITE" id="PS51192"/>
    </source>
</evidence>
<dbReference type="SUPFAM" id="SSF52540">
    <property type="entry name" value="P-loop containing nucleoside triphosphate hydrolases"/>
    <property type="match status" value="1"/>
</dbReference>
<proteinExistence type="inferred from homology"/>
<dbReference type="GO" id="GO:0005524">
    <property type="term" value="F:ATP binding"/>
    <property type="evidence" value="ECO:0007669"/>
    <property type="project" value="UniProtKB-KW"/>
</dbReference>
<dbReference type="SMART" id="SM00487">
    <property type="entry name" value="DEXDc"/>
    <property type="match status" value="1"/>
</dbReference>
<keyword evidence="2 7" id="KW-0378">Hydrolase</keyword>
<evidence type="ECO:0000256" key="3">
    <source>
        <dbReference type="ARBA" id="ARBA00022806"/>
    </source>
</evidence>
<feature type="domain" description="Helicase C-terminal" evidence="10">
    <location>
        <begin position="232"/>
        <end position="381"/>
    </location>
</feature>
<dbReference type="EMBL" id="FPKR01000005">
    <property type="protein sequence ID" value="SFZ75366.1"/>
    <property type="molecule type" value="Genomic_DNA"/>
</dbReference>
<dbReference type="Pfam" id="PF00270">
    <property type="entry name" value="DEAD"/>
    <property type="match status" value="1"/>
</dbReference>
<dbReference type="InterPro" id="IPR027417">
    <property type="entry name" value="P-loop_NTPase"/>
</dbReference>
<dbReference type="RefSeq" id="WP_072428080.1">
    <property type="nucleotide sequence ID" value="NZ_FPKR01000005.1"/>
</dbReference>
<dbReference type="InterPro" id="IPR001650">
    <property type="entry name" value="Helicase_C-like"/>
</dbReference>
<dbReference type="PANTHER" id="PTHR47959:SF13">
    <property type="entry name" value="ATP-DEPENDENT RNA HELICASE RHLE"/>
    <property type="match status" value="1"/>
</dbReference>
<evidence type="ECO:0000313" key="12">
    <source>
        <dbReference type="EMBL" id="SFZ75366.1"/>
    </source>
</evidence>
<dbReference type="OrthoDB" id="5297934at2"/>
<gene>
    <name evidence="12" type="ORF">SAMN02745887_01563</name>
</gene>
<dbReference type="PROSITE" id="PS51194">
    <property type="entry name" value="HELICASE_CTER"/>
    <property type="match status" value="1"/>
</dbReference>
<feature type="domain" description="Helicase ATP-binding" evidence="9">
    <location>
        <begin position="32"/>
        <end position="205"/>
    </location>
</feature>
<evidence type="ECO:0000256" key="4">
    <source>
        <dbReference type="ARBA" id="ARBA00022840"/>
    </source>
</evidence>
<dbReference type="GO" id="GO:0003676">
    <property type="term" value="F:nucleic acid binding"/>
    <property type="evidence" value="ECO:0007669"/>
    <property type="project" value="InterPro"/>
</dbReference>
<dbReference type="InterPro" id="IPR044742">
    <property type="entry name" value="DEAD/DEAH_RhlB"/>
</dbReference>
<evidence type="ECO:0000259" key="11">
    <source>
        <dbReference type="PROSITE" id="PS51195"/>
    </source>
</evidence>
<keyword evidence="4 7" id="KW-0067">ATP-binding</keyword>
<dbReference type="PROSITE" id="PS51192">
    <property type="entry name" value="HELICASE_ATP_BIND_1"/>
    <property type="match status" value="1"/>
</dbReference>
<evidence type="ECO:0000256" key="6">
    <source>
        <dbReference type="PROSITE-ProRule" id="PRU00552"/>
    </source>
</evidence>
<dbReference type="PROSITE" id="PS00039">
    <property type="entry name" value="DEAD_ATP_HELICASE"/>
    <property type="match status" value="1"/>
</dbReference>
<feature type="compositionally biased region" description="Basic residues" evidence="8">
    <location>
        <begin position="393"/>
        <end position="403"/>
    </location>
</feature>
<protein>
    <submittedName>
        <fullName evidence="12">Superfamily II DNA and RNA helicase</fullName>
    </submittedName>
</protein>
<dbReference type="GO" id="GO:0016787">
    <property type="term" value="F:hydrolase activity"/>
    <property type="evidence" value="ECO:0007669"/>
    <property type="project" value="UniProtKB-KW"/>
</dbReference>
<comment type="similarity">
    <text evidence="5 7">Belongs to the DEAD box helicase family.</text>
</comment>
<dbReference type="CDD" id="cd18787">
    <property type="entry name" value="SF2_C_DEAD"/>
    <property type="match status" value="1"/>
</dbReference>
<dbReference type="Pfam" id="PF00271">
    <property type="entry name" value="Helicase_C"/>
    <property type="match status" value="1"/>
</dbReference>
<organism evidence="12 13">
    <name type="scientific">Chitinimonas taiwanensis DSM 18899</name>
    <dbReference type="NCBI Taxonomy" id="1121279"/>
    <lineage>
        <taxon>Bacteria</taxon>
        <taxon>Pseudomonadati</taxon>
        <taxon>Pseudomonadota</taxon>
        <taxon>Betaproteobacteria</taxon>
        <taxon>Neisseriales</taxon>
        <taxon>Chitinibacteraceae</taxon>
        <taxon>Chitinimonas</taxon>
    </lineage>
</organism>
<accession>A0A1K2HF07</accession>
<dbReference type="STRING" id="1121279.SAMN02745887_01563"/>
<dbReference type="AlphaFoldDB" id="A0A1K2HF07"/>
<feature type="short sequence motif" description="Q motif" evidence="6">
    <location>
        <begin position="1"/>
        <end position="29"/>
    </location>
</feature>
<dbReference type="InterPro" id="IPR000629">
    <property type="entry name" value="RNA-helicase_DEAD-box_CS"/>
</dbReference>
<evidence type="ECO:0000256" key="8">
    <source>
        <dbReference type="SAM" id="MobiDB-lite"/>
    </source>
</evidence>
<reference evidence="12 13" key="1">
    <citation type="submission" date="2016-11" db="EMBL/GenBank/DDBJ databases">
        <authorList>
            <person name="Jaros S."/>
            <person name="Januszkiewicz K."/>
            <person name="Wedrychowicz H."/>
        </authorList>
    </citation>
    <scope>NUCLEOTIDE SEQUENCE [LARGE SCALE GENOMIC DNA]</scope>
    <source>
        <strain evidence="12 13">DSM 18899</strain>
    </source>
</reference>
<dbReference type="GO" id="GO:0003724">
    <property type="term" value="F:RNA helicase activity"/>
    <property type="evidence" value="ECO:0007669"/>
    <property type="project" value="InterPro"/>
</dbReference>
<feature type="region of interest" description="Disordered" evidence="8">
    <location>
        <begin position="374"/>
        <end position="421"/>
    </location>
</feature>
<dbReference type="Proteomes" id="UP000186513">
    <property type="component" value="Unassembled WGS sequence"/>
</dbReference>
<dbReference type="Gene3D" id="3.40.50.300">
    <property type="entry name" value="P-loop containing nucleotide triphosphate hydrolases"/>
    <property type="match status" value="2"/>
</dbReference>
<evidence type="ECO:0000256" key="2">
    <source>
        <dbReference type="ARBA" id="ARBA00022801"/>
    </source>
</evidence>
<evidence type="ECO:0000313" key="13">
    <source>
        <dbReference type="Proteomes" id="UP000186513"/>
    </source>
</evidence>
<dbReference type="GO" id="GO:0005829">
    <property type="term" value="C:cytosol"/>
    <property type="evidence" value="ECO:0007669"/>
    <property type="project" value="TreeGrafter"/>
</dbReference>
<feature type="domain" description="DEAD-box RNA helicase Q" evidence="11">
    <location>
        <begin position="1"/>
        <end position="29"/>
    </location>
</feature>
<feature type="compositionally biased region" description="Low complexity" evidence="8">
    <location>
        <begin position="406"/>
        <end position="421"/>
    </location>
</feature>
<dbReference type="InterPro" id="IPR014014">
    <property type="entry name" value="RNA_helicase_DEAD_Q_motif"/>
</dbReference>
<evidence type="ECO:0000256" key="1">
    <source>
        <dbReference type="ARBA" id="ARBA00022741"/>
    </source>
</evidence>
<evidence type="ECO:0000259" key="10">
    <source>
        <dbReference type="PROSITE" id="PS51194"/>
    </source>
</evidence>
<keyword evidence="13" id="KW-1185">Reference proteome</keyword>
<dbReference type="InterPro" id="IPR050079">
    <property type="entry name" value="DEAD_box_RNA_helicase"/>
</dbReference>